<dbReference type="InterPro" id="IPR020846">
    <property type="entry name" value="MFS_dom"/>
</dbReference>
<keyword evidence="2" id="KW-0813">Transport</keyword>
<feature type="transmembrane region" description="Helical" evidence="6">
    <location>
        <begin position="346"/>
        <end position="369"/>
    </location>
</feature>
<evidence type="ECO:0000256" key="1">
    <source>
        <dbReference type="ARBA" id="ARBA00004651"/>
    </source>
</evidence>
<dbReference type="Gene3D" id="1.20.1250.20">
    <property type="entry name" value="MFS general substrate transporter like domains"/>
    <property type="match status" value="2"/>
</dbReference>
<feature type="transmembrane region" description="Helical" evidence="6">
    <location>
        <begin position="289"/>
        <end position="307"/>
    </location>
</feature>
<keyword evidence="4 6" id="KW-1133">Transmembrane helix</keyword>
<comment type="caution">
    <text evidence="8">The sequence shown here is derived from an EMBL/GenBank/DDBJ whole genome shotgun (WGS) entry which is preliminary data.</text>
</comment>
<keyword evidence="5 6" id="KW-0472">Membrane</keyword>
<dbReference type="PROSITE" id="PS50850">
    <property type="entry name" value="MFS"/>
    <property type="match status" value="1"/>
</dbReference>
<keyword evidence="9" id="KW-1185">Reference proteome</keyword>
<feature type="domain" description="Major facilitator superfamily (MFS) profile" evidence="7">
    <location>
        <begin position="5"/>
        <end position="401"/>
    </location>
</feature>
<protein>
    <submittedName>
        <fullName evidence="8">Glucarate transporter</fullName>
    </submittedName>
</protein>
<keyword evidence="3 6" id="KW-0812">Transmembrane</keyword>
<feature type="transmembrane region" description="Helical" evidence="6">
    <location>
        <begin position="139"/>
        <end position="159"/>
    </location>
</feature>
<feature type="transmembrane region" description="Helical" evidence="6">
    <location>
        <begin position="313"/>
        <end position="334"/>
    </location>
</feature>
<proteinExistence type="predicted"/>
<feature type="transmembrane region" description="Helical" evidence="6">
    <location>
        <begin position="165"/>
        <end position="185"/>
    </location>
</feature>
<feature type="transmembrane region" description="Helical" evidence="6">
    <location>
        <begin position="375"/>
        <end position="397"/>
    </location>
</feature>
<evidence type="ECO:0000256" key="5">
    <source>
        <dbReference type="ARBA" id="ARBA00023136"/>
    </source>
</evidence>
<feature type="transmembrane region" description="Helical" evidence="6">
    <location>
        <begin position="256"/>
        <end position="277"/>
    </location>
</feature>
<dbReference type="Proteomes" id="UP001057291">
    <property type="component" value="Unassembled WGS sequence"/>
</dbReference>
<dbReference type="GO" id="GO:0005886">
    <property type="term" value="C:plasma membrane"/>
    <property type="evidence" value="ECO:0007669"/>
    <property type="project" value="UniProtKB-SubCell"/>
</dbReference>
<comment type="subcellular location">
    <subcellularLocation>
        <location evidence="1">Cell membrane</location>
        <topology evidence="1">Multi-pass membrane protein</topology>
    </subcellularLocation>
</comment>
<organism evidence="8 9">
    <name type="scientific">Collibacillus ludicampi</name>
    <dbReference type="NCBI Taxonomy" id="2771369"/>
    <lineage>
        <taxon>Bacteria</taxon>
        <taxon>Bacillati</taxon>
        <taxon>Bacillota</taxon>
        <taxon>Bacilli</taxon>
        <taxon>Bacillales</taxon>
        <taxon>Alicyclobacillaceae</taxon>
        <taxon>Collibacillus</taxon>
    </lineage>
</organism>
<evidence type="ECO:0000256" key="4">
    <source>
        <dbReference type="ARBA" id="ARBA00022989"/>
    </source>
</evidence>
<dbReference type="AlphaFoldDB" id="A0AAV4LC92"/>
<evidence type="ECO:0000259" key="7">
    <source>
        <dbReference type="PROSITE" id="PS50850"/>
    </source>
</evidence>
<dbReference type="PANTHER" id="PTHR11662:SF399">
    <property type="entry name" value="FI19708P1-RELATED"/>
    <property type="match status" value="1"/>
</dbReference>
<dbReference type="CDD" id="cd17319">
    <property type="entry name" value="MFS_ExuT_GudP_like"/>
    <property type="match status" value="1"/>
</dbReference>
<evidence type="ECO:0000313" key="8">
    <source>
        <dbReference type="EMBL" id="GIM45072.1"/>
    </source>
</evidence>
<feature type="transmembrane region" description="Helical" evidence="6">
    <location>
        <begin position="71"/>
        <end position="89"/>
    </location>
</feature>
<dbReference type="SUPFAM" id="SSF103473">
    <property type="entry name" value="MFS general substrate transporter"/>
    <property type="match status" value="1"/>
</dbReference>
<evidence type="ECO:0000313" key="9">
    <source>
        <dbReference type="Proteomes" id="UP001057291"/>
    </source>
</evidence>
<dbReference type="RefSeq" id="WP_282198305.1">
    <property type="nucleotide sequence ID" value="NZ_BOQE01000001.1"/>
</dbReference>
<feature type="transmembrane region" description="Helical" evidence="6">
    <location>
        <begin position="216"/>
        <end position="236"/>
    </location>
</feature>
<dbReference type="InterPro" id="IPR011701">
    <property type="entry name" value="MFS"/>
</dbReference>
<evidence type="ECO:0000256" key="3">
    <source>
        <dbReference type="ARBA" id="ARBA00022692"/>
    </source>
</evidence>
<gene>
    <name evidence="8" type="primary">gudP</name>
    <name evidence="8" type="ORF">DNHGIG_06210</name>
</gene>
<reference evidence="8" key="1">
    <citation type="journal article" date="2023" name="Int. J. Syst. Evol. Microbiol.">
        <title>Collibacillus ludicampi gen. nov., sp. nov., a new soil bacterium of the family Alicyclobacillaceae.</title>
        <authorList>
            <person name="Jojima T."/>
            <person name="Ioku Y."/>
            <person name="Fukuta Y."/>
            <person name="Shirasaka N."/>
            <person name="Matsumura Y."/>
            <person name="Mori M."/>
        </authorList>
    </citation>
    <scope>NUCLEOTIDE SEQUENCE</scope>
    <source>
        <strain evidence="8">TP075</strain>
    </source>
</reference>
<name>A0AAV4LC92_9BACL</name>
<sequence length="419" mass="45661">MRMWILFLLFTGTLINAIDRSSLATANTYIAKDLHLNLSTMGWVLSSFGWAYLVFNLPAGWLCDRFGTKKVYGFAAFLWSVASAMTGLAKGLTMLLFSRILVGAGEAANFPAATKVIAEHFKDHERGAATGVYLAGLRLGYALTPALMVGLMLAFGTQAHPDWSMAFYITGIGSLAWVVLWFLTFRESKENGSFSHAIELKEKASVQSLLKYRNTWAIIFIKFFQDYLYYLFLTWLPGYLDTARHLDLKHVAFYSTLPWIAGMIAQPLIGVLSDRLIHAGYDHTKVKKTLLVVMQMISVSVIGAALADSAISAAWLLVITMAAESASTAILWSLPSDLAPRGTAGTLGGMMNTAGAIASIVSPALTGYMAQHFGFASALVLGGVMMVAAALSVLFFLATIRPMNKEDENSSFFMSNETI</sequence>
<dbReference type="PANTHER" id="PTHR11662">
    <property type="entry name" value="SOLUTE CARRIER FAMILY 17"/>
    <property type="match status" value="1"/>
</dbReference>
<evidence type="ECO:0000256" key="6">
    <source>
        <dbReference type="SAM" id="Phobius"/>
    </source>
</evidence>
<accession>A0AAV4LC92</accession>
<dbReference type="GO" id="GO:0022857">
    <property type="term" value="F:transmembrane transporter activity"/>
    <property type="evidence" value="ECO:0007669"/>
    <property type="project" value="InterPro"/>
</dbReference>
<dbReference type="EMBL" id="BOQE01000001">
    <property type="protein sequence ID" value="GIM45072.1"/>
    <property type="molecule type" value="Genomic_DNA"/>
</dbReference>
<dbReference type="InterPro" id="IPR036259">
    <property type="entry name" value="MFS_trans_sf"/>
</dbReference>
<evidence type="ECO:0000256" key="2">
    <source>
        <dbReference type="ARBA" id="ARBA00022448"/>
    </source>
</evidence>
<dbReference type="Pfam" id="PF07690">
    <property type="entry name" value="MFS_1"/>
    <property type="match status" value="1"/>
</dbReference>
<feature type="transmembrane region" description="Helical" evidence="6">
    <location>
        <begin position="40"/>
        <end position="59"/>
    </location>
</feature>
<dbReference type="InterPro" id="IPR050382">
    <property type="entry name" value="MFS_Na/Anion_cotransporter"/>
</dbReference>